<accession>A0A328YJL4</accession>
<dbReference type="OrthoDB" id="9777604at2"/>
<dbReference type="InterPro" id="IPR036291">
    <property type="entry name" value="NAD(P)-bd_dom_sf"/>
</dbReference>
<dbReference type="Gene3D" id="3.40.50.720">
    <property type="entry name" value="NAD(P)-binding Rossmann-like Domain"/>
    <property type="match status" value="1"/>
</dbReference>
<dbReference type="PANTHER" id="PTHR22981:SF7">
    <property type="entry name" value="3-HYDROXYISOBUTYRATE DEHYDROGENASE, MITOCHONDRIAL"/>
    <property type="match status" value="1"/>
</dbReference>
<keyword evidence="5" id="KW-1185">Reference proteome</keyword>
<keyword evidence="2" id="KW-0520">NAD</keyword>
<dbReference type="EMBL" id="QLTA01000064">
    <property type="protein sequence ID" value="RAR74368.1"/>
    <property type="molecule type" value="Genomic_DNA"/>
</dbReference>
<proteinExistence type="predicted"/>
<evidence type="ECO:0000313" key="4">
    <source>
        <dbReference type="EMBL" id="RAR74368.1"/>
    </source>
</evidence>
<keyword evidence="1" id="KW-0560">Oxidoreductase</keyword>
<evidence type="ECO:0000259" key="3">
    <source>
        <dbReference type="Pfam" id="PF03446"/>
    </source>
</evidence>
<evidence type="ECO:0000313" key="5">
    <source>
        <dbReference type="Proteomes" id="UP000248856"/>
    </source>
</evidence>
<dbReference type="SUPFAM" id="SSF51735">
    <property type="entry name" value="NAD(P)-binding Rossmann-fold domains"/>
    <property type="match status" value="1"/>
</dbReference>
<dbReference type="InterPro" id="IPR006115">
    <property type="entry name" value="6PGDH_NADP-bd"/>
</dbReference>
<protein>
    <submittedName>
        <fullName evidence="4">3-hydroxyisobutyrate dehydrogenase</fullName>
    </submittedName>
</protein>
<dbReference type="GO" id="GO:0050661">
    <property type="term" value="F:NADP binding"/>
    <property type="evidence" value="ECO:0007669"/>
    <property type="project" value="InterPro"/>
</dbReference>
<name>A0A328YJL4_9BURK</name>
<dbReference type="Proteomes" id="UP000248856">
    <property type="component" value="Unassembled WGS sequence"/>
</dbReference>
<comment type="caution">
    <text evidence="4">The sequence shown here is derived from an EMBL/GenBank/DDBJ whole genome shotgun (WGS) entry which is preliminary data.</text>
</comment>
<organism evidence="4 5">
    <name type="scientific">Paracidovorax anthurii</name>
    <dbReference type="NCBI Taxonomy" id="78229"/>
    <lineage>
        <taxon>Bacteria</taxon>
        <taxon>Pseudomonadati</taxon>
        <taxon>Pseudomonadota</taxon>
        <taxon>Betaproteobacteria</taxon>
        <taxon>Burkholderiales</taxon>
        <taxon>Comamonadaceae</taxon>
        <taxon>Paracidovorax</taxon>
    </lineage>
</organism>
<feature type="domain" description="6-phosphogluconate dehydrogenase NADP-binding" evidence="3">
    <location>
        <begin position="2"/>
        <end position="161"/>
    </location>
</feature>
<evidence type="ECO:0000256" key="1">
    <source>
        <dbReference type="ARBA" id="ARBA00023002"/>
    </source>
</evidence>
<gene>
    <name evidence="4" type="ORF">AX018_10643</name>
</gene>
<reference evidence="4 5" key="1">
    <citation type="submission" date="2018-06" db="EMBL/GenBank/DDBJ databases">
        <title>Genomic Encyclopedia of Archaeal and Bacterial Type Strains, Phase II (KMG-II): from individual species to whole genera.</title>
        <authorList>
            <person name="Goeker M."/>
        </authorList>
    </citation>
    <scope>NUCLEOTIDE SEQUENCE [LARGE SCALE GENOMIC DNA]</scope>
    <source>
        <strain evidence="4 5">CFPB 3232</strain>
    </source>
</reference>
<dbReference type="AlphaFoldDB" id="A0A328YJL4"/>
<dbReference type="RefSeq" id="WP_111881769.1">
    <property type="nucleotide sequence ID" value="NZ_CBCSGC010000080.1"/>
</dbReference>
<evidence type="ECO:0000256" key="2">
    <source>
        <dbReference type="ARBA" id="ARBA00023027"/>
    </source>
</evidence>
<dbReference type="PANTHER" id="PTHR22981">
    <property type="entry name" value="3-HYDROXYISOBUTYRATE DEHYDROGENASE-RELATED"/>
    <property type="match status" value="1"/>
</dbReference>
<dbReference type="GO" id="GO:0016616">
    <property type="term" value="F:oxidoreductase activity, acting on the CH-OH group of donors, NAD or NADP as acceptor"/>
    <property type="evidence" value="ECO:0007669"/>
    <property type="project" value="TreeGrafter"/>
</dbReference>
<dbReference type="Pfam" id="PF03446">
    <property type="entry name" value="NAD_binding_2"/>
    <property type="match status" value="1"/>
</dbReference>
<sequence>MRIGLVGAGSIGGHIEARWLDAGHEVVVHDAYMKSPIEAMTTASLGELVEAAEAVCLYLPLPTTVLDVAWQIAQASARLIATDRRATSLVVDLSTTCALLTQEVHDLLAHAGIAFLSAPVSGDATAAAQGRLAVMTSGSLESYQQARPLLDAIGHHIFYLGADVKLGQTLKRINDTLEATTMPVDYKAPLRGAKARLGIVEEPSRPLVSRQALRMLDRVIAEEFAGVDNIAM</sequence>